<evidence type="ECO:0000313" key="3">
    <source>
        <dbReference type="EMBL" id="VDP03074.1"/>
    </source>
</evidence>
<dbReference type="InterPro" id="IPR036179">
    <property type="entry name" value="Ig-like_dom_sf"/>
</dbReference>
<protein>
    <submittedName>
        <fullName evidence="5">Ig-like domain-containing protein</fullName>
    </submittedName>
</protein>
<dbReference type="SUPFAM" id="SSF48726">
    <property type="entry name" value="Immunoglobulin"/>
    <property type="match status" value="1"/>
</dbReference>
<dbReference type="OrthoDB" id="504170at2759"/>
<evidence type="ECO:0000313" key="5">
    <source>
        <dbReference type="WBParaSite" id="SBAD_0000418701-mRNA-1"/>
    </source>
</evidence>
<dbReference type="Proteomes" id="UP000270296">
    <property type="component" value="Unassembled WGS sequence"/>
</dbReference>
<reference evidence="3 4" key="2">
    <citation type="submission" date="2018-11" db="EMBL/GenBank/DDBJ databases">
        <authorList>
            <consortium name="Pathogen Informatics"/>
        </authorList>
    </citation>
    <scope>NUCLEOTIDE SEQUENCE [LARGE SCALE GENOMIC DNA]</scope>
</reference>
<feature type="transmembrane region" description="Helical" evidence="1">
    <location>
        <begin position="64"/>
        <end position="82"/>
    </location>
</feature>
<sequence>MATSGKPPHFPQQPVARQNDDGSIELECFLEAAPAPDIRWFYEQKEIMDGGRFKMDLKQKGDDAYSAVLLIKVFTTLLLFFFQSVRFSN</sequence>
<gene>
    <name evidence="3" type="ORF">SBAD_LOCUS4011</name>
</gene>
<keyword evidence="1" id="KW-0812">Transmembrane</keyword>
<keyword evidence="1" id="KW-0472">Membrane</keyword>
<organism evidence="5">
    <name type="scientific">Soboliphyme baturini</name>
    <dbReference type="NCBI Taxonomy" id="241478"/>
    <lineage>
        <taxon>Eukaryota</taxon>
        <taxon>Metazoa</taxon>
        <taxon>Ecdysozoa</taxon>
        <taxon>Nematoda</taxon>
        <taxon>Enoplea</taxon>
        <taxon>Dorylaimia</taxon>
        <taxon>Dioctophymatida</taxon>
        <taxon>Dioctophymatoidea</taxon>
        <taxon>Soboliphymatidae</taxon>
        <taxon>Soboliphyme</taxon>
    </lineage>
</organism>
<reference evidence="5" key="1">
    <citation type="submission" date="2016-06" db="UniProtKB">
        <authorList>
            <consortium name="WormBaseParasite"/>
        </authorList>
    </citation>
    <scope>IDENTIFICATION</scope>
</reference>
<evidence type="ECO:0000259" key="2">
    <source>
        <dbReference type="Pfam" id="PF07679"/>
    </source>
</evidence>
<dbReference type="AlphaFoldDB" id="A0A183IK65"/>
<evidence type="ECO:0000256" key="1">
    <source>
        <dbReference type="SAM" id="Phobius"/>
    </source>
</evidence>
<proteinExistence type="predicted"/>
<dbReference type="Pfam" id="PF07679">
    <property type="entry name" value="I-set"/>
    <property type="match status" value="1"/>
</dbReference>
<dbReference type="WBParaSite" id="SBAD_0000418701-mRNA-1">
    <property type="protein sequence ID" value="SBAD_0000418701-mRNA-1"/>
    <property type="gene ID" value="SBAD_0000418701"/>
</dbReference>
<keyword evidence="4" id="KW-1185">Reference proteome</keyword>
<accession>A0A183IK65</accession>
<dbReference type="InterPro" id="IPR013783">
    <property type="entry name" value="Ig-like_fold"/>
</dbReference>
<keyword evidence="1" id="KW-1133">Transmembrane helix</keyword>
<evidence type="ECO:0000313" key="4">
    <source>
        <dbReference type="Proteomes" id="UP000270296"/>
    </source>
</evidence>
<dbReference type="Gene3D" id="2.60.40.10">
    <property type="entry name" value="Immunoglobulins"/>
    <property type="match status" value="1"/>
</dbReference>
<dbReference type="InterPro" id="IPR013098">
    <property type="entry name" value="Ig_I-set"/>
</dbReference>
<feature type="domain" description="Immunoglobulin I-set" evidence="2">
    <location>
        <begin position="12"/>
        <end position="59"/>
    </location>
</feature>
<name>A0A183IK65_9BILA</name>
<dbReference type="EMBL" id="UZAM01008069">
    <property type="protein sequence ID" value="VDP03074.1"/>
    <property type="molecule type" value="Genomic_DNA"/>
</dbReference>